<organism evidence="1 2">
    <name type="scientific">Mycobacterium phage KSSJEB</name>
    <dbReference type="NCBI Taxonomy" id="2922216"/>
    <lineage>
        <taxon>Viruses</taxon>
        <taxon>Duplodnaviria</taxon>
        <taxon>Heunggongvirae</taxon>
        <taxon>Uroviricota</taxon>
        <taxon>Caudoviricetes</taxon>
        <taxon>Fromanvirus</taxon>
        <taxon>Fromanvirus kssjeb</taxon>
    </lineage>
</organism>
<dbReference type="RefSeq" id="YP_009637478.1">
    <property type="nucleotide sequence ID" value="NC_042326.1"/>
</dbReference>
<dbReference type="Proteomes" id="UP000008421">
    <property type="component" value="Segment"/>
</dbReference>
<proteinExistence type="predicted"/>
<gene>
    <name evidence="1" type="primary">40</name>
    <name evidence="1" type="ORF">PBI_KSSJEB_40</name>
</gene>
<keyword evidence="2" id="KW-1185">Reference proteome</keyword>
<reference evidence="1 2" key="1">
    <citation type="journal article" date="2012" name="J. Virol.">
        <title>Complete Genome Sequences of 138 Mycobacteriophages.</title>
        <authorList>
            <consortium name="the Science Education Alliance Phage Hunters Advancing Genomics and Evolutionary Science Program"/>
            <consortium name="the KwaZulu-Natal Research Institute for Tuberculosis and HIV Mycobacterial Genetics Course Students"/>
            <consortium name="the Phage Hunters Integrating Research and Education Program"/>
            <person name="Hatfull G.F."/>
        </authorList>
    </citation>
    <scope>NUCLEOTIDE SEQUENCE [LARGE SCALE GENOMIC DNA]</scope>
    <source>
        <strain evidence="1">KSSJEB</strain>
    </source>
</reference>
<protein>
    <submittedName>
        <fullName evidence="1">Uncharacterized protein</fullName>
    </submittedName>
</protein>
<dbReference type="EMBL" id="JF937110">
    <property type="protein sequence ID" value="AEK10533.1"/>
    <property type="molecule type" value="Genomic_DNA"/>
</dbReference>
<accession>G1D6Y4</accession>
<sequence>MNIKDEWYWGKSKHEYVGGFTADPEQFAHLWVQGHLARRLGLTHVRESVSGRHRLPDVRFSQELPDGTVYWSVNRKNFFRRDDSLPSGWVQRIYPRVATSFRTAE</sequence>
<dbReference type="GeneID" id="40234229"/>
<evidence type="ECO:0000313" key="2">
    <source>
        <dbReference type="Proteomes" id="UP000008421"/>
    </source>
</evidence>
<dbReference type="KEGG" id="vg:40234229"/>
<evidence type="ECO:0000313" key="1">
    <source>
        <dbReference type="EMBL" id="AEK10533.1"/>
    </source>
</evidence>
<name>G1D6Y4_9CAUD</name>